<evidence type="ECO:0000256" key="1">
    <source>
        <dbReference type="SAM" id="Phobius"/>
    </source>
</evidence>
<dbReference type="EMBL" id="GBHO01005222">
    <property type="protein sequence ID" value="JAG38382.1"/>
    <property type="molecule type" value="Transcribed_RNA"/>
</dbReference>
<gene>
    <name evidence="2" type="primary">SLC7A2_3</name>
    <name evidence="2" type="ORF">CM83_100119</name>
</gene>
<organism evidence="2">
    <name type="scientific">Lygus hesperus</name>
    <name type="common">Western plant bug</name>
    <dbReference type="NCBI Taxonomy" id="30085"/>
    <lineage>
        <taxon>Eukaryota</taxon>
        <taxon>Metazoa</taxon>
        <taxon>Ecdysozoa</taxon>
        <taxon>Arthropoda</taxon>
        <taxon>Hexapoda</taxon>
        <taxon>Insecta</taxon>
        <taxon>Pterygota</taxon>
        <taxon>Neoptera</taxon>
        <taxon>Paraneoptera</taxon>
        <taxon>Hemiptera</taxon>
        <taxon>Heteroptera</taxon>
        <taxon>Panheteroptera</taxon>
        <taxon>Cimicomorpha</taxon>
        <taxon>Miridae</taxon>
        <taxon>Mirini</taxon>
        <taxon>Lygus</taxon>
    </lineage>
</organism>
<feature type="transmembrane region" description="Helical" evidence="1">
    <location>
        <begin position="65"/>
        <end position="85"/>
    </location>
</feature>
<feature type="transmembrane region" description="Helical" evidence="1">
    <location>
        <begin position="132"/>
        <end position="153"/>
    </location>
</feature>
<proteinExistence type="predicted"/>
<feature type="non-terminal residue" evidence="2">
    <location>
        <position position="1"/>
    </location>
</feature>
<reference evidence="2" key="2">
    <citation type="submission" date="2014-07" db="EMBL/GenBank/DDBJ databases">
        <authorList>
            <person name="Hull J."/>
        </authorList>
    </citation>
    <scope>NUCLEOTIDE SEQUENCE</scope>
</reference>
<feature type="non-terminal residue" evidence="2">
    <location>
        <position position="188"/>
    </location>
</feature>
<evidence type="ECO:0000313" key="2">
    <source>
        <dbReference type="EMBL" id="JAG38382.1"/>
    </source>
</evidence>
<sequence length="188" mass="21387">HDDHTNHDANFSPSLSLSKVQFLLYLINFSVFLLMMSLERLILSMSRDGLLFQLFVNVAHSSDTYVAPSFFIGLLSGVFAVFFNLKILREVFMSTNMIAALLGPIFVLKSRYLWSIDYVWLYANRERPEPGIWTNVVVTSLGLSVAAVGYFLCLSFRHVKHYGDLMLTTFPLSYIIVISFFAFVAICT</sequence>
<name>A0A0A9YZD4_LYGHE</name>
<dbReference type="AlphaFoldDB" id="A0A0A9YZD4"/>
<keyword evidence="1" id="KW-0472">Membrane</keyword>
<feature type="transmembrane region" description="Helical" evidence="1">
    <location>
        <begin position="92"/>
        <end position="112"/>
    </location>
</feature>
<keyword evidence="1" id="KW-0812">Transmembrane</keyword>
<keyword evidence="1" id="KW-1133">Transmembrane helix</keyword>
<reference evidence="2" key="1">
    <citation type="journal article" date="2014" name="PLoS ONE">
        <title>Transcriptome-Based Identification of ABC Transporters in the Western Tarnished Plant Bug Lygus hesperus.</title>
        <authorList>
            <person name="Hull J.J."/>
            <person name="Chaney K."/>
            <person name="Geib S.M."/>
            <person name="Fabrick J.A."/>
            <person name="Brent C.S."/>
            <person name="Walsh D."/>
            <person name="Lavine L.C."/>
        </authorList>
    </citation>
    <scope>NUCLEOTIDE SEQUENCE</scope>
</reference>
<protein>
    <submittedName>
        <fullName evidence="2">Low affinity cationic amino acid transporter 2</fullName>
    </submittedName>
</protein>
<feature type="transmembrane region" description="Helical" evidence="1">
    <location>
        <begin position="165"/>
        <end position="186"/>
    </location>
</feature>
<feature type="transmembrane region" description="Helical" evidence="1">
    <location>
        <begin position="22"/>
        <end position="45"/>
    </location>
</feature>
<accession>A0A0A9YZD4</accession>